<dbReference type="SUPFAM" id="SSF56091">
    <property type="entry name" value="DNA ligase/mRNA capping enzyme, catalytic domain"/>
    <property type="match status" value="1"/>
</dbReference>
<sequence length="360" mass="38456">MSTLRVTAERLTILPHPDADALELAKVGLFHAVVAKGAYRTGDWAVYIPEGALLPEDLIEEIGLTGRLAGSKRNRVKAIRLRGELSQGIVCRPAALADRDLAAEHEAGTDLSAELGITKWVPEVPVHLSGDVVAAPDLLRWIEIENVKRYPGVFESGEPVVATEKIHGTACLYTLLAESGEEFVSSKGHGGKNLALAPDDGNLYWRAVRAAEVGKAARALAERFGARRVGVFGEVFGSGVQDLGYGETGRTEEAPGYAVFDVALDVDGRRVWVDSADLGGLLAEVGLPAVPVLHEGPYDEALLIAAASGAETWSGRALNIREGLVVRPARERFSKELGGRAIAKFVSDAYLTRKGGTEYE</sequence>
<dbReference type="Gene3D" id="3.30.470.30">
    <property type="entry name" value="DNA ligase/mRNA capping enzyme"/>
    <property type="match status" value="1"/>
</dbReference>
<dbReference type="Gene3D" id="2.40.50.140">
    <property type="entry name" value="Nucleic acid-binding proteins"/>
    <property type="match status" value="1"/>
</dbReference>
<dbReference type="Proteomes" id="UP000467124">
    <property type="component" value="Unassembled WGS sequence"/>
</dbReference>
<protein>
    <submittedName>
        <fullName evidence="2">RNA ligase (ATP)</fullName>
        <ecNumber evidence="2">6.5.1.3</ecNumber>
    </submittedName>
</protein>
<reference evidence="2 3" key="1">
    <citation type="journal article" date="2019" name="Nat. Commun.">
        <title>The antimicrobial potential of Streptomyces from insect microbiomes.</title>
        <authorList>
            <person name="Chevrette M.G."/>
            <person name="Carlson C.M."/>
            <person name="Ortega H.E."/>
            <person name="Thomas C."/>
            <person name="Ananiev G.E."/>
            <person name="Barns K.J."/>
            <person name="Book A.J."/>
            <person name="Cagnazzo J."/>
            <person name="Carlos C."/>
            <person name="Flanigan W."/>
            <person name="Grubbs K.J."/>
            <person name="Horn H.A."/>
            <person name="Hoffmann F.M."/>
            <person name="Klassen J.L."/>
            <person name="Knack J.J."/>
            <person name="Lewin G.R."/>
            <person name="McDonald B.R."/>
            <person name="Muller L."/>
            <person name="Melo W.G.P."/>
            <person name="Pinto-Tomas A.A."/>
            <person name="Schmitz A."/>
            <person name="Wendt-Pienkowski E."/>
            <person name="Wildman S."/>
            <person name="Zhao M."/>
            <person name="Zhang F."/>
            <person name="Bugni T.S."/>
            <person name="Andes D.R."/>
            <person name="Pupo M.T."/>
            <person name="Currie C.R."/>
        </authorList>
    </citation>
    <scope>NUCLEOTIDE SEQUENCE [LARGE SCALE GENOMIC DNA]</scope>
    <source>
        <strain evidence="2 3">SID5840</strain>
    </source>
</reference>
<dbReference type="EC" id="6.5.1.3" evidence="2"/>
<accession>A0A7K2IP29</accession>
<dbReference type="EMBL" id="WWHY01000001">
    <property type="protein sequence ID" value="MYR31732.1"/>
    <property type="molecule type" value="Genomic_DNA"/>
</dbReference>
<gene>
    <name evidence="2" type="ORF">GTW20_05465</name>
</gene>
<dbReference type="RefSeq" id="WP_161110438.1">
    <property type="nucleotide sequence ID" value="NZ_WWHY01000001.1"/>
</dbReference>
<keyword evidence="2" id="KW-0436">Ligase</keyword>
<dbReference type="AlphaFoldDB" id="A0A7K2IP29"/>
<dbReference type="NCBIfam" id="TIGR02306">
    <property type="entry name" value="RNA_lig_DRB0094"/>
    <property type="match status" value="1"/>
</dbReference>
<evidence type="ECO:0000259" key="1">
    <source>
        <dbReference type="Pfam" id="PF09414"/>
    </source>
</evidence>
<dbReference type="InterPro" id="IPR021122">
    <property type="entry name" value="RNA_ligase_dom_REL/Rnl2"/>
</dbReference>
<dbReference type="Pfam" id="PF21189">
    <property type="entry name" value="PHA02142"/>
    <property type="match status" value="1"/>
</dbReference>
<organism evidence="2 3">
    <name type="scientific">Nocardiopsis alba</name>
    <dbReference type="NCBI Taxonomy" id="53437"/>
    <lineage>
        <taxon>Bacteria</taxon>
        <taxon>Bacillati</taxon>
        <taxon>Actinomycetota</taxon>
        <taxon>Actinomycetes</taxon>
        <taxon>Streptosporangiales</taxon>
        <taxon>Nocardiopsidaceae</taxon>
        <taxon>Nocardiopsis</taxon>
    </lineage>
</organism>
<dbReference type="InterPro" id="IPR012646">
    <property type="entry name" value="RNA_ligase_DRB0094"/>
</dbReference>
<dbReference type="GO" id="GO:0003972">
    <property type="term" value="F:RNA ligase (ATP) activity"/>
    <property type="evidence" value="ECO:0007669"/>
    <property type="project" value="UniProtKB-EC"/>
</dbReference>
<feature type="domain" description="RNA ligase" evidence="1">
    <location>
        <begin position="158"/>
        <end position="346"/>
    </location>
</feature>
<name>A0A7K2IP29_9ACTN</name>
<dbReference type="InterPro" id="IPR012340">
    <property type="entry name" value="NA-bd_OB-fold"/>
</dbReference>
<evidence type="ECO:0000313" key="3">
    <source>
        <dbReference type="Proteomes" id="UP000467124"/>
    </source>
</evidence>
<comment type="caution">
    <text evidence="2">The sequence shown here is derived from an EMBL/GenBank/DDBJ whole genome shotgun (WGS) entry which is preliminary data.</text>
</comment>
<dbReference type="Pfam" id="PF09414">
    <property type="entry name" value="RNA_ligase"/>
    <property type="match status" value="1"/>
</dbReference>
<evidence type="ECO:0000313" key="2">
    <source>
        <dbReference type="EMBL" id="MYR31732.1"/>
    </source>
</evidence>
<proteinExistence type="predicted"/>